<evidence type="ECO:0000259" key="11">
    <source>
        <dbReference type="PROSITE" id="PS01124"/>
    </source>
</evidence>
<dbReference type="InterPro" id="IPR009057">
    <property type="entry name" value="Homeodomain-like_sf"/>
</dbReference>
<dbReference type="CDD" id="cd17574">
    <property type="entry name" value="REC_OmpR"/>
    <property type="match status" value="1"/>
</dbReference>
<dbReference type="SUPFAM" id="SSF46689">
    <property type="entry name" value="Homeodomain-like"/>
    <property type="match status" value="1"/>
</dbReference>
<feature type="domain" description="Response regulatory" evidence="13">
    <location>
        <begin position="662"/>
        <end position="777"/>
    </location>
</feature>
<evidence type="ECO:0000256" key="8">
    <source>
        <dbReference type="SAM" id="Coils"/>
    </source>
</evidence>
<proteinExistence type="predicted"/>
<dbReference type="PROSITE" id="PS50110">
    <property type="entry name" value="RESPONSE_REGULATORY"/>
    <property type="match status" value="1"/>
</dbReference>
<dbReference type="Pfam" id="PF00072">
    <property type="entry name" value="Response_reg"/>
    <property type="match status" value="1"/>
</dbReference>
<dbReference type="SUPFAM" id="SSF55874">
    <property type="entry name" value="ATPase domain of HSP90 chaperone/DNA topoisomerase II/histidine kinase"/>
    <property type="match status" value="1"/>
</dbReference>
<dbReference type="InterPro" id="IPR036890">
    <property type="entry name" value="HATPase_C_sf"/>
</dbReference>
<dbReference type="SUPFAM" id="SSF47384">
    <property type="entry name" value="Homodimeric domain of signal transducing histidine kinase"/>
    <property type="match status" value="1"/>
</dbReference>
<accession>A0ABW9RQN3</accession>
<dbReference type="SMART" id="SM00388">
    <property type="entry name" value="HisKA"/>
    <property type="match status" value="1"/>
</dbReference>
<dbReference type="Pfam" id="PF00512">
    <property type="entry name" value="HisKA"/>
    <property type="match status" value="1"/>
</dbReference>
<evidence type="ECO:0000256" key="2">
    <source>
        <dbReference type="ARBA" id="ARBA00012438"/>
    </source>
</evidence>
<evidence type="ECO:0000256" key="3">
    <source>
        <dbReference type="ARBA" id="ARBA00022553"/>
    </source>
</evidence>
<evidence type="ECO:0000256" key="7">
    <source>
        <dbReference type="PROSITE-ProRule" id="PRU00169"/>
    </source>
</evidence>
<dbReference type="InterPro" id="IPR001789">
    <property type="entry name" value="Sig_transdc_resp-reg_receiver"/>
</dbReference>
<dbReference type="SUPFAM" id="SSF53822">
    <property type="entry name" value="Periplasmic binding protein-like I"/>
    <property type="match status" value="1"/>
</dbReference>
<keyword evidence="4" id="KW-0805">Transcription regulation</keyword>
<feature type="transmembrane region" description="Helical" evidence="9">
    <location>
        <begin position="344"/>
        <end position="367"/>
    </location>
</feature>
<keyword evidence="9" id="KW-1133">Transmembrane helix</keyword>
<keyword evidence="10" id="KW-0732">Signal</keyword>
<dbReference type="CDD" id="cd00082">
    <property type="entry name" value="HisKA"/>
    <property type="match status" value="1"/>
</dbReference>
<evidence type="ECO:0000256" key="10">
    <source>
        <dbReference type="SAM" id="SignalP"/>
    </source>
</evidence>
<dbReference type="Pfam" id="PF13407">
    <property type="entry name" value="Peripla_BP_4"/>
    <property type="match status" value="1"/>
</dbReference>
<dbReference type="InterPro" id="IPR036097">
    <property type="entry name" value="HisK_dim/P_sf"/>
</dbReference>
<evidence type="ECO:0000256" key="9">
    <source>
        <dbReference type="SAM" id="Phobius"/>
    </source>
</evidence>
<dbReference type="SMART" id="SM00387">
    <property type="entry name" value="HATPase_c"/>
    <property type="match status" value="1"/>
</dbReference>
<keyword evidence="9" id="KW-0472">Membrane</keyword>
<dbReference type="PROSITE" id="PS50109">
    <property type="entry name" value="HIS_KIN"/>
    <property type="match status" value="1"/>
</dbReference>
<feature type="domain" description="Histidine kinase" evidence="12">
    <location>
        <begin position="404"/>
        <end position="618"/>
    </location>
</feature>
<dbReference type="Gene3D" id="1.10.10.60">
    <property type="entry name" value="Homeodomain-like"/>
    <property type="match status" value="1"/>
</dbReference>
<protein>
    <recommendedName>
        <fullName evidence="2">histidine kinase</fullName>
        <ecNumber evidence="2">2.7.13.3</ecNumber>
    </recommendedName>
</protein>
<feature type="domain" description="HTH araC/xylS-type" evidence="11">
    <location>
        <begin position="810"/>
        <end position="909"/>
    </location>
</feature>
<dbReference type="EC" id="2.7.13.3" evidence="2"/>
<dbReference type="PRINTS" id="PR00344">
    <property type="entry name" value="BCTRLSENSOR"/>
</dbReference>
<dbReference type="InterPro" id="IPR003661">
    <property type="entry name" value="HisK_dim/P_dom"/>
</dbReference>
<comment type="catalytic activity">
    <reaction evidence="1">
        <text>ATP + protein L-histidine = ADP + protein N-phospho-L-histidine.</text>
        <dbReference type="EC" id="2.7.13.3"/>
    </reaction>
</comment>
<dbReference type="PANTHER" id="PTHR43547">
    <property type="entry name" value="TWO-COMPONENT HISTIDINE KINASE"/>
    <property type="match status" value="1"/>
</dbReference>
<feature type="modified residue" description="4-aspartylphosphate" evidence="7">
    <location>
        <position position="710"/>
    </location>
</feature>
<dbReference type="InterPro" id="IPR005467">
    <property type="entry name" value="His_kinase_dom"/>
</dbReference>
<dbReference type="InterPro" id="IPR018062">
    <property type="entry name" value="HTH_AraC-typ_CS"/>
</dbReference>
<dbReference type="Gene3D" id="3.30.565.10">
    <property type="entry name" value="Histidine kinase-like ATPase, C-terminal domain"/>
    <property type="match status" value="1"/>
</dbReference>
<keyword evidence="15" id="KW-1185">Reference proteome</keyword>
<name>A0ABW9RQN3_9BACT</name>
<evidence type="ECO:0000313" key="15">
    <source>
        <dbReference type="Proteomes" id="UP000798808"/>
    </source>
</evidence>
<dbReference type="InterPro" id="IPR028082">
    <property type="entry name" value="Peripla_BP_I"/>
</dbReference>
<keyword evidence="3 7" id="KW-0597">Phosphoprotein</keyword>
<feature type="coiled-coil region" evidence="8">
    <location>
        <begin position="363"/>
        <end position="397"/>
    </location>
</feature>
<dbReference type="PROSITE" id="PS01124">
    <property type="entry name" value="HTH_ARAC_FAMILY_2"/>
    <property type="match status" value="1"/>
</dbReference>
<comment type="caution">
    <text evidence="14">The sequence shown here is derived from an EMBL/GenBank/DDBJ whole genome shotgun (WGS) entry which is preliminary data.</text>
</comment>
<dbReference type="Gene3D" id="3.40.50.2300">
    <property type="match status" value="3"/>
</dbReference>
<dbReference type="Pfam" id="PF02518">
    <property type="entry name" value="HATPase_c"/>
    <property type="match status" value="1"/>
</dbReference>
<dbReference type="RefSeq" id="WP_155171855.1">
    <property type="nucleotide sequence ID" value="NZ_BAAAFL010000002.1"/>
</dbReference>
<keyword evidence="9" id="KW-0812">Transmembrane</keyword>
<feature type="signal peptide" evidence="10">
    <location>
        <begin position="1"/>
        <end position="29"/>
    </location>
</feature>
<evidence type="ECO:0000256" key="6">
    <source>
        <dbReference type="ARBA" id="ARBA00023163"/>
    </source>
</evidence>
<gene>
    <name evidence="14" type="ORF">E1163_11630</name>
</gene>
<dbReference type="InterPro" id="IPR003594">
    <property type="entry name" value="HATPase_dom"/>
</dbReference>
<dbReference type="PROSITE" id="PS00041">
    <property type="entry name" value="HTH_ARAC_FAMILY_1"/>
    <property type="match status" value="1"/>
</dbReference>
<keyword evidence="8" id="KW-0175">Coiled coil</keyword>
<dbReference type="InterPro" id="IPR004358">
    <property type="entry name" value="Sig_transdc_His_kin-like_C"/>
</dbReference>
<dbReference type="InterPro" id="IPR018060">
    <property type="entry name" value="HTH_AraC"/>
</dbReference>
<dbReference type="PANTHER" id="PTHR43547:SF2">
    <property type="entry name" value="HYBRID SIGNAL TRANSDUCTION HISTIDINE KINASE C"/>
    <property type="match status" value="1"/>
</dbReference>
<dbReference type="InterPro" id="IPR011006">
    <property type="entry name" value="CheY-like_superfamily"/>
</dbReference>
<dbReference type="Gene3D" id="1.10.287.130">
    <property type="match status" value="1"/>
</dbReference>
<reference evidence="14 15" key="1">
    <citation type="submission" date="2019-02" db="EMBL/GenBank/DDBJ databases">
        <authorList>
            <person name="Goldberg S.R."/>
            <person name="Haltli B.A."/>
            <person name="Correa H."/>
            <person name="Russell K.G."/>
        </authorList>
    </citation>
    <scope>NUCLEOTIDE SEQUENCE [LARGE SCALE GENOMIC DNA]</scope>
    <source>
        <strain evidence="14 15">JCM 16186</strain>
    </source>
</reference>
<evidence type="ECO:0000256" key="5">
    <source>
        <dbReference type="ARBA" id="ARBA00023125"/>
    </source>
</evidence>
<dbReference type="CDD" id="cd06308">
    <property type="entry name" value="PBP1_sensor_kinase-like"/>
    <property type="match status" value="1"/>
</dbReference>
<feature type="chain" id="PRO_5045145577" description="histidine kinase" evidence="10">
    <location>
        <begin position="30"/>
        <end position="913"/>
    </location>
</feature>
<organism evidence="14 15">
    <name type="scientific">Fulvivirga kasyanovii</name>
    <dbReference type="NCBI Taxonomy" id="396812"/>
    <lineage>
        <taxon>Bacteria</taxon>
        <taxon>Pseudomonadati</taxon>
        <taxon>Bacteroidota</taxon>
        <taxon>Cytophagia</taxon>
        <taxon>Cytophagales</taxon>
        <taxon>Fulvivirgaceae</taxon>
        <taxon>Fulvivirga</taxon>
    </lineage>
</organism>
<evidence type="ECO:0000256" key="1">
    <source>
        <dbReference type="ARBA" id="ARBA00000085"/>
    </source>
</evidence>
<dbReference type="SMART" id="SM00342">
    <property type="entry name" value="HTH_ARAC"/>
    <property type="match status" value="1"/>
</dbReference>
<dbReference type="Pfam" id="PF12833">
    <property type="entry name" value="HTH_18"/>
    <property type="match status" value="1"/>
</dbReference>
<evidence type="ECO:0000259" key="12">
    <source>
        <dbReference type="PROSITE" id="PS50109"/>
    </source>
</evidence>
<evidence type="ECO:0000313" key="14">
    <source>
        <dbReference type="EMBL" id="MTI25594.1"/>
    </source>
</evidence>
<dbReference type="SUPFAM" id="SSF52172">
    <property type="entry name" value="CheY-like"/>
    <property type="match status" value="1"/>
</dbReference>
<evidence type="ECO:0000259" key="13">
    <source>
        <dbReference type="PROSITE" id="PS50110"/>
    </source>
</evidence>
<evidence type="ECO:0000256" key="4">
    <source>
        <dbReference type="ARBA" id="ARBA00023015"/>
    </source>
</evidence>
<dbReference type="InterPro" id="IPR025997">
    <property type="entry name" value="SBP_2_dom"/>
</dbReference>
<sequence>MMKRMVRCKTWPTVAFALLSLLFCRCQNADEEIVIGFSQCTGNDLWRKTMHDDMLRELSFYDNTRLIIKDAEDDNSRQIQHIQEFINTGVDLLIVSPNEAEPVTPYIEQAYSSGIPVIVIDRKSSSNLYTAYIGADNFEIGKAAAEFALTSFDQDTVKVLEIWGLRGSTPAIERHKGFNAGLANHDVFEIVASVNGEWQYEKALTRFGSAIDTLDIDLVFAHNDQMGKAAHEVLLNKKRRKDIQVYGVDGLPGSGGGLEMVMNGVLDATFLYPTGGNEAIRLAVDILQGRPVTKEHRLITTAIHEGNVRTLKLQSEKILSQQQSIMRQQKLIADQNSLYKSQRIILYLVSGGLVVIIVLAIFLVKLLHSKQQINKKLQKKNEQVELASQQVKEANEAKLKFFTNISHEFRTPLTLILGPAEEMLKQKNRPLKDKEELGMIYKNAQRLLRLVNQLMDFRKIENNKLQVQASPSDLVSFIEDVVSSFKKVAKAQSIDLQFNCDAKPVEVWFDKDMIDKVLFNLLSNAFKFTTEKGFVHLTLKEYEDTVTIEVEDNGLGMSEEHVLHAFDRFYVGENNKGKGTGLGLALSKDLIELHHGSITVESKKHIGTKFTIALKKGNKHFSETELAHEESSIINDDNHLGLGELNTFTLSSSQPSETKENTVLIIEDDEHLRQFLGNSLSEYFNVVTAPSGTEGLKQALELIPDLIVTDLSLPGLDGIGLVRRMKSDMRTSHIPVIMLTSNHQESSQLEGLRSGAELYLTKPFRLSLLLEGIKTQIRNREILKSHYAEYHTSSKEDSPANVDLNARFLREFKTLINNNLSNTNFNVESISEELGMSRVQLYRKVKNMLGCSVHDYLNDTRLSKAKKLLQDNGLTISEIAYECGFSSPAYFSTAFKARFNITPSEYKNSLRSD</sequence>
<dbReference type="Proteomes" id="UP000798808">
    <property type="component" value="Unassembled WGS sequence"/>
</dbReference>
<dbReference type="CDD" id="cd00075">
    <property type="entry name" value="HATPase"/>
    <property type="match status" value="1"/>
</dbReference>
<dbReference type="SMART" id="SM00448">
    <property type="entry name" value="REC"/>
    <property type="match status" value="1"/>
</dbReference>
<keyword evidence="5" id="KW-0238">DNA-binding</keyword>
<dbReference type="EMBL" id="SMLW01000527">
    <property type="protein sequence ID" value="MTI25594.1"/>
    <property type="molecule type" value="Genomic_DNA"/>
</dbReference>
<keyword evidence="6" id="KW-0804">Transcription</keyword>